<comment type="caution">
    <text evidence="5">The sequence shown here is derived from an EMBL/GenBank/DDBJ whole genome shotgun (WGS) entry which is preliminary data.</text>
</comment>
<evidence type="ECO:0000256" key="1">
    <source>
        <dbReference type="ARBA" id="ARBA00005125"/>
    </source>
</evidence>
<protein>
    <submittedName>
        <fullName evidence="5">NAD-dependent epimerase/dehydratase family protein</fullName>
    </submittedName>
</protein>
<dbReference type="Proteomes" id="UP000654452">
    <property type="component" value="Unassembled WGS sequence"/>
</dbReference>
<evidence type="ECO:0000259" key="4">
    <source>
        <dbReference type="Pfam" id="PF01370"/>
    </source>
</evidence>
<feature type="domain" description="NAD-dependent epimerase/dehydratase" evidence="4">
    <location>
        <begin position="3"/>
        <end position="241"/>
    </location>
</feature>
<comment type="similarity">
    <text evidence="2">Belongs to the NAD(P)-dependent epimerase/dehydratase family.</text>
</comment>
<evidence type="ECO:0000313" key="5">
    <source>
        <dbReference type="EMBL" id="MBK4719498.1"/>
    </source>
</evidence>
<organism evidence="5 6">
    <name type="scientific">Azospirillum aestuarii</name>
    <dbReference type="NCBI Taxonomy" id="2802052"/>
    <lineage>
        <taxon>Bacteria</taxon>
        <taxon>Pseudomonadati</taxon>
        <taxon>Pseudomonadota</taxon>
        <taxon>Alphaproteobacteria</taxon>
        <taxon>Rhodospirillales</taxon>
        <taxon>Azospirillaceae</taxon>
        <taxon>Azospirillum</taxon>
    </lineage>
</organism>
<evidence type="ECO:0000256" key="3">
    <source>
        <dbReference type="SAM" id="MobiDB-lite"/>
    </source>
</evidence>
<dbReference type="Pfam" id="PF01370">
    <property type="entry name" value="Epimerase"/>
    <property type="match status" value="1"/>
</dbReference>
<sequence length="339" mass="36703">MDVLVTGGAGFIGSHITHRLVSLGHRVTVIDNESTGLRSNVPAEVRYIRGDVTNPDDLDKAFEERPDAVIHIAGQVSIIRAFSNPVGDLRTNVEGTVNVLQQCVERGVKRLLYASSMSAYGNAETVPTPEDTPCSPVSYYGVTKYAGERYVHLTAARPDLPGGLAVTSFRMYNVYGPRQAVDNPYQGVLGIFLGNIIRGEPIRIYGDGKQTRDFVFIDDVVDAWVGALDNPASHGKIFNLGSGRQTSISELADLALGALGRTRADHPVLYHPERPGEQRSVQADVAYAGSVLGWTPRTRLEQGLAETVRWALRENGRENGQDSSEDSGQANGMAERAVA</sequence>
<name>A0ABS1HYM6_9PROT</name>
<evidence type="ECO:0000313" key="6">
    <source>
        <dbReference type="Proteomes" id="UP000654452"/>
    </source>
</evidence>
<keyword evidence="6" id="KW-1185">Reference proteome</keyword>
<proteinExistence type="inferred from homology"/>
<feature type="region of interest" description="Disordered" evidence="3">
    <location>
        <begin position="313"/>
        <end position="339"/>
    </location>
</feature>
<dbReference type="EMBL" id="JAEPIV010000004">
    <property type="protein sequence ID" value="MBK4719498.1"/>
    <property type="molecule type" value="Genomic_DNA"/>
</dbReference>
<evidence type="ECO:0000256" key="2">
    <source>
        <dbReference type="ARBA" id="ARBA00007637"/>
    </source>
</evidence>
<gene>
    <name evidence="5" type="ORF">JJL56_11505</name>
</gene>
<accession>A0ABS1HYM6</accession>
<reference evidence="5 6" key="1">
    <citation type="submission" date="2021-01" db="EMBL/GenBank/DDBJ databases">
        <title>Azospirillum sp. YIM DDC1 draft genome.</title>
        <authorList>
            <person name="Wang Y.-X."/>
        </authorList>
    </citation>
    <scope>NUCLEOTIDE SEQUENCE [LARGE SCALE GENOMIC DNA]</scope>
    <source>
        <strain evidence="5 6">YIM DDC1</strain>
    </source>
</reference>
<dbReference type="InterPro" id="IPR036291">
    <property type="entry name" value="NAD(P)-bd_dom_sf"/>
</dbReference>
<dbReference type="RefSeq" id="WP_200485195.1">
    <property type="nucleotide sequence ID" value="NZ_JAEPIV010000004.1"/>
</dbReference>
<dbReference type="Gene3D" id="3.40.50.720">
    <property type="entry name" value="NAD(P)-binding Rossmann-like Domain"/>
    <property type="match status" value="1"/>
</dbReference>
<dbReference type="PRINTS" id="PR01713">
    <property type="entry name" value="NUCEPIMERASE"/>
</dbReference>
<dbReference type="SUPFAM" id="SSF51735">
    <property type="entry name" value="NAD(P)-binding Rossmann-fold domains"/>
    <property type="match status" value="1"/>
</dbReference>
<comment type="pathway">
    <text evidence="1">Bacterial outer membrane biogenesis; LPS O-antigen biosynthesis.</text>
</comment>
<dbReference type="InterPro" id="IPR001509">
    <property type="entry name" value="Epimerase_deHydtase"/>
</dbReference>
<dbReference type="PANTHER" id="PTHR43000">
    <property type="entry name" value="DTDP-D-GLUCOSE 4,6-DEHYDRATASE-RELATED"/>
    <property type="match status" value="1"/>
</dbReference>